<feature type="domain" description="Cytochrome c" evidence="5">
    <location>
        <begin position="117"/>
        <end position="194"/>
    </location>
</feature>
<dbReference type="RefSeq" id="WP_076087902.1">
    <property type="nucleotide sequence ID" value="NZ_CP019070.1"/>
</dbReference>
<dbReference type="OrthoDB" id="5354561at2"/>
<dbReference type="KEGG" id="alp:LPB137_10775"/>
<dbReference type="AlphaFoldDB" id="A0A1P8KP36"/>
<dbReference type="GO" id="GO:0020037">
    <property type="term" value="F:heme binding"/>
    <property type="evidence" value="ECO:0007669"/>
    <property type="project" value="InterPro"/>
</dbReference>
<dbReference type="Gene3D" id="1.10.760.10">
    <property type="entry name" value="Cytochrome c-like domain"/>
    <property type="match status" value="1"/>
</dbReference>
<dbReference type="STRING" id="1850254.LPB137_10775"/>
<keyword evidence="3 4" id="KW-0408">Iron</keyword>
<protein>
    <recommendedName>
        <fullName evidence="5">Cytochrome c domain-containing protein</fullName>
    </recommendedName>
</protein>
<evidence type="ECO:0000256" key="2">
    <source>
        <dbReference type="ARBA" id="ARBA00022723"/>
    </source>
</evidence>
<dbReference type="InterPro" id="IPR009056">
    <property type="entry name" value="Cyt_c-like_dom"/>
</dbReference>
<keyword evidence="1 4" id="KW-0349">Heme</keyword>
<keyword evidence="7" id="KW-1185">Reference proteome</keyword>
<dbReference type="InterPro" id="IPR036909">
    <property type="entry name" value="Cyt_c-like_dom_sf"/>
</dbReference>
<name>A0A1P8KP36_9BACT</name>
<organism evidence="6 7">
    <name type="scientific">Poseidonibacter parvus</name>
    <dbReference type="NCBI Taxonomy" id="1850254"/>
    <lineage>
        <taxon>Bacteria</taxon>
        <taxon>Pseudomonadati</taxon>
        <taxon>Campylobacterota</taxon>
        <taxon>Epsilonproteobacteria</taxon>
        <taxon>Campylobacterales</taxon>
        <taxon>Arcobacteraceae</taxon>
        <taxon>Poseidonibacter</taxon>
    </lineage>
</organism>
<dbReference type="GO" id="GO:0046872">
    <property type="term" value="F:metal ion binding"/>
    <property type="evidence" value="ECO:0007669"/>
    <property type="project" value="UniProtKB-KW"/>
</dbReference>
<dbReference type="PROSITE" id="PS51007">
    <property type="entry name" value="CYTC"/>
    <property type="match status" value="1"/>
</dbReference>
<evidence type="ECO:0000256" key="1">
    <source>
        <dbReference type="ARBA" id="ARBA00022617"/>
    </source>
</evidence>
<dbReference type="EMBL" id="CP019070">
    <property type="protein sequence ID" value="APW66296.1"/>
    <property type="molecule type" value="Genomic_DNA"/>
</dbReference>
<evidence type="ECO:0000313" key="6">
    <source>
        <dbReference type="EMBL" id="APW66296.1"/>
    </source>
</evidence>
<dbReference type="GO" id="GO:0009055">
    <property type="term" value="F:electron transfer activity"/>
    <property type="evidence" value="ECO:0007669"/>
    <property type="project" value="InterPro"/>
</dbReference>
<gene>
    <name evidence="6" type="ORF">LPB137_10775</name>
</gene>
<evidence type="ECO:0000256" key="4">
    <source>
        <dbReference type="PROSITE-ProRule" id="PRU00433"/>
    </source>
</evidence>
<evidence type="ECO:0000259" key="5">
    <source>
        <dbReference type="PROSITE" id="PS51007"/>
    </source>
</evidence>
<proteinExistence type="predicted"/>
<keyword evidence="2 4" id="KW-0479">Metal-binding</keyword>
<evidence type="ECO:0000256" key="3">
    <source>
        <dbReference type="ARBA" id="ARBA00023004"/>
    </source>
</evidence>
<accession>A0A1P8KP36</accession>
<evidence type="ECO:0000313" key="7">
    <source>
        <dbReference type="Proteomes" id="UP000186074"/>
    </source>
</evidence>
<sequence length="201" mass="23107">MIKKILFTTAIIILILGCSEKKEEEKETSNKKEAIAQTPLKIEVEENKNIKEIKVEEKKQENNKNETYYFNYNGVKTAYDPNSKPANEDAKIRVKPRTELDANMHVRSPYEKIKVSLLVKSLSKDFIVKCSACHNDYANGIIGPSLLEKDADSIFQSISKFKNDKNANVLMTGLVNQMSKEEIRKIADEIYEFNKQIRELK</sequence>
<dbReference type="SUPFAM" id="SSF46626">
    <property type="entry name" value="Cytochrome c"/>
    <property type="match status" value="1"/>
</dbReference>
<dbReference type="PROSITE" id="PS51257">
    <property type="entry name" value="PROKAR_LIPOPROTEIN"/>
    <property type="match status" value="1"/>
</dbReference>
<reference evidence="6 7" key="1">
    <citation type="submission" date="2017-01" db="EMBL/GenBank/DDBJ databases">
        <title>Genome sequencing of Arcobacter sp. LPB0137.</title>
        <authorList>
            <person name="Lee G.-W."/>
            <person name="Yi H."/>
        </authorList>
    </citation>
    <scope>NUCLEOTIDE SEQUENCE [LARGE SCALE GENOMIC DNA]</scope>
    <source>
        <strain evidence="6 7">LPB0137</strain>
    </source>
</reference>
<dbReference type="Proteomes" id="UP000186074">
    <property type="component" value="Chromosome"/>
</dbReference>